<evidence type="ECO:0000313" key="1">
    <source>
        <dbReference type="EMBL" id="SVD53725.1"/>
    </source>
</evidence>
<organism evidence="1">
    <name type="scientific">marine metagenome</name>
    <dbReference type="NCBI Taxonomy" id="408172"/>
    <lineage>
        <taxon>unclassified sequences</taxon>
        <taxon>metagenomes</taxon>
        <taxon>ecological metagenomes</taxon>
    </lineage>
</organism>
<reference evidence="1" key="1">
    <citation type="submission" date="2018-05" db="EMBL/GenBank/DDBJ databases">
        <authorList>
            <person name="Lanie J.A."/>
            <person name="Ng W.-L."/>
            <person name="Kazmierczak K.M."/>
            <person name="Andrzejewski T.M."/>
            <person name="Davidsen T.M."/>
            <person name="Wayne K.J."/>
            <person name="Tettelin H."/>
            <person name="Glass J.I."/>
            <person name="Rusch D."/>
            <person name="Podicherti R."/>
            <person name="Tsui H.-C.T."/>
            <person name="Winkler M.E."/>
        </authorList>
    </citation>
    <scope>NUCLEOTIDE SEQUENCE</scope>
</reference>
<dbReference type="EMBL" id="UINC01156991">
    <property type="protein sequence ID" value="SVD53725.1"/>
    <property type="molecule type" value="Genomic_DNA"/>
</dbReference>
<name>A0A382W5V1_9ZZZZ</name>
<sequence>VEGWQARQCSRAAGAGLSVHEPVDEPTLLTLAPGALRAG</sequence>
<accession>A0A382W5V1</accession>
<protein>
    <submittedName>
        <fullName evidence="1">Uncharacterized protein</fullName>
    </submittedName>
</protein>
<feature type="non-terminal residue" evidence="1">
    <location>
        <position position="1"/>
    </location>
</feature>
<gene>
    <name evidence="1" type="ORF">METZ01_LOCUS406579</name>
</gene>
<proteinExistence type="predicted"/>
<dbReference type="AlphaFoldDB" id="A0A382W5V1"/>